<evidence type="ECO:0000313" key="10">
    <source>
        <dbReference type="Proteomes" id="UP001597508"/>
    </source>
</evidence>
<evidence type="ECO:0000256" key="3">
    <source>
        <dbReference type="ARBA" id="ARBA00019077"/>
    </source>
</evidence>
<name>A0ABW5LSI9_9FLAO</name>
<dbReference type="Pfam" id="PF04413">
    <property type="entry name" value="Glycos_transf_N"/>
    <property type="match status" value="1"/>
</dbReference>
<dbReference type="PANTHER" id="PTHR42755">
    <property type="entry name" value="3-DEOXY-MANNO-OCTULOSONATE CYTIDYLYLTRANSFERASE"/>
    <property type="match status" value="1"/>
</dbReference>
<dbReference type="Gene3D" id="3.40.50.11720">
    <property type="entry name" value="3-Deoxy-D-manno-octulosonic-acid transferase, N-terminal domain"/>
    <property type="match status" value="1"/>
</dbReference>
<evidence type="ECO:0000256" key="4">
    <source>
        <dbReference type="ARBA" id="ARBA00022679"/>
    </source>
</evidence>
<dbReference type="RefSeq" id="WP_379665878.1">
    <property type="nucleotide sequence ID" value="NZ_JBHULH010000003.1"/>
</dbReference>
<evidence type="ECO:0000256" key="1">
    <source>
        <dbReference type="ARBA" id="ARBA00004713"/>
    </source>
</evidence>
<dbReference type="Gene3D" id="3.40.50.2000">
    <property type="entry name" value="Glycogen Phosphorylase B"/>
    <property type="match status" value="1"/>
</dbReference>
<dbReference type="InterPro" id="IPR007507">
    <property type="entry name" value="Glycos_transf_N"/>
</dbReference>
<evidence type="ECO:0000256" key="5">
    <source>
        <dbReference type="ARBA" id="ARBA00031445"/>
    </source>
</evidence>
<dbReference type="InterPro" id="IPR038107">
    <property type="entry name" value="Glycos_transf_N_sf"/>
</dbReference>
<protein>
    <recommendedName>
        <fullName evidence="3 7">3-deoxy-D-manno-octulosonic acid transferase</fullName>
        <shortName evidence="7">Kdo transferase</shortName>
        <ecNumber evidence="2 7">2.4.99.12</ecNumber>
    </recommendedName>
    <alternativeName>
        <fullName evidence="5 7">Lipid IV(A) 3-deoxy-D-manno-octulosonic acid transferase</fullName>
    </alternativeName>
</protein>
<dbReference type="SUPFAM" id="SSF53756">
    <property type="entry name" value="UDP-Glycosyltransferase/glycogen phosphorylase"/>
    <property type="match status" value="1"/>
</dbReference>
<keyword evidence="7" id="KW-0448">Lipopolysaccharide biosynthesis</keyword>
<comment type="subcellular location">
    <subcellularLocation>
        <location evidence="7">Cell membrane</location>
    </subcellularLocation>
</comment>
<gene>
    <name evidence="9" type="ORF">ACFSRZ_07270</name>
</gene>
<sequence length="412" mass="47623">MNPLYNLTAHITFYLLKIYGLFNPKMKLFIKGRKETFRKLSVLKKEDRVVWFHAASLGEFEQARPIIEEVKEKYPKHKIVVTFFSPSGYEIRKEYPLADVICYLPFDTRGRVKRFINLTHPELAIIIKYEFWPNLLHQLKQQSIPTILVSGIFRKDQNFFKSSGGWMRKALHTFNHFFVQDVSSKELLESIELENVTVSGDTRFDRVVKILEQDNQLDFIEEFKNNRYTLVAGSTWPEGEEFLVNYINDSSDEKFIIAPHNMNAKAIEKLQASIQKTTVLFSEKEQKNLADFDVFIIDTIGLLTKIYSYADAVYVGGAFKTGLHNILEPATFGVPVVIGTEYGKFKEAKDLVALKGCISVTNQQEFSSIFKQLKEDQAFRQGTGEINQQYIQENKGATKKIMNYINEQINNN</sequence>
<feature type="domain" description="3-deoxy-D-manno-octulosonic-acid transferase N-terminal" evidence="8">
    <location>
        <begin position="38"/>
        <end position="205"/>
    </location>
</feature>
<organism evidence="9 10">
    <name type="scientific">Pseudotenacibaculum haliotis</name>
    <dbReference type="NCBI Taxonomy" id="1862138"/>
    <lineage>
        <taxon>Bacteria</taxon>
        <taxon>Pseudomonadati</taxon>
        <taxon>Bacteroidota</taxon>
        <taxon>Flavobacteriia</taxon>
        <taxon>Flavobacteriales</taxon>
        <taxon>Flavobacteriaceae</taxon>
        <taxon>Pseudotenacibaculum</taxon>
    </lineage>
</organism>
<comment type="catalytic activity">
    <reaction evidence="6 7">
        <text>lipid IVA (E. coli) + CMP-3-deoxy-beta-D-manno-octulosonate = alpha-Kdo-(2-&gt;6)-lipid IVA (E. coli) + CMP + H(+)</text>
        <dbReference type="Rhea" id="RHEA:28066"/>
        <dbReference type="ChEBI" id="CHEBI:15378"/>
        <dbReference type="ChEBI" id="CHEBI:58603"/>
        <dbReference type="ChEBI" id="CHEBI:60364"/>
        <dbReference type="ChEBI" id="CHEBI:60377"/>
        <dbReference type="ChEBI" id="CHEBI:85987"/>
        <dbReference type="EC" id="2.4.99.12"/>
    </reaction>
</comment>
<evidence type="ECO:0000256" key="2">
    <source>
        <dbReference type="ARBA" id="ARBA00012621"/>
    </source>
</evidence>
<keyword evidence="10" id="KW-1185">Reference proteome</keyword>
<comment type="caution">
    <text evidence="9">The sequence shown here is derived from an EMBL/GenBank/DDBJ whole genome shotgun (WGS) entry which is preliminary data.</text>
</comment>
<dbReference type="InterPro" id="IPR039901">
    <property type="entry name" value="Kdotransferase"/>
</dbReference>
<comment type="similarity">
    <text evidence="7">Belongs to the glycosyltransferase group 1 family.</text>
</comment>
<proteinExistence type="inferred from homology"/>
<dbReference type="GO" id="GO:0016740">
    <property type="term" value="F:transferase activity"/>
    <property type="evidence" value="ECO:0007669"/>
    <property type="project" value="UniProtKB-KW"/>
</dbReference>
<evidence type="ECO:0000256" key="7">
    <source>
        <dbReference type="RuleBase" id="RU365103"/>
    </source>
</evidence>
<dbReference type="EMBL" id="JBHULH010000003">
    <property type="protein sequence ID" value="MFD2567169.1"/>
    <property type="molecule type" value="Genomic_DNA"/>
</dbReference>
<evidence type="ECO:0000259" key="8">
    <source>
        <dbReference type="Pfam" id="PF04413"/>
    </source>
</evidence>
<keyword evidence="4 7" id="KW-0808">Transferase</keyword>
<dbReference type="Proteomes" id="UP001597508">
    <property type="component" value="Unassembled WGS sequence"/>
</dbReference>
<comment type="pathway">
    <text evidence="1 7">Bacterial outer membrane biogenesis; LPS core biosynthesis.</text>
</comment>
<evidence type="ECO:0000256" key="6">
    <source>
        <dbReference type="ARBA" id="ARBA00049183"/>
    </source>
</evidence>
<keyword evidence="7" id="KW-1003">Cell membrane</keyword>
<comment type="function">
    <text evidence="7">Involved in lipopolysaccharide (LPS) biosynthesis. Catalyzes the transfer of 3-deoxy-D-manno-octulosonate (Kdo) residue(s) from CMP-Kdo to lipid IV(A), the tetraacyldisaccharide-1,4'-bisphosphate precursor of lipid A.</text>
</comment>
<dbReference type="PANTHER" id="PTHR42755:SF1">
    <property type="entry name" value="3-DEOXY-D-MANNO-OCTULOSONIC ACID TRANSFERASE, MITOCHONDRIAL-RELATED"/>
    <property type="match status" value="1"/>
</dbReference>
<dbReference type="EC" id="2.4.99.12" evidence="2 7"/>
<evidence type="ECO:0000313" key="9">
    <source>
        <dbReference type="EMBL" id="MFD2567169.1"/>
    </source>
</evidence>
<reference evidence="10" key="1">
    <citation type="journal article" date="2019" name="Int. J. Syst. Evol. Microbiol.">
        <title>The Global Catalogue of Microorganisms (GCM) 10K type strain sequencing project: providing services to taxonomists for standard genome sequencing and annotation.</title>
        <authorList>
            <consortium name="The Broad Institute Genomics Platform"/>
            <consortium name="The Broad Institute Genome Sequencing Center for Infectious Disease"/>
            <person name="Wu L."/>
            <person name="Ma J."/>
        </authorList>
    </citation>
    <scope>NUCLEOTIDE SEQUENCE [LARGE SCALE GENOMIC DNA]</scope>
    <source>
        <strain evidence="10">KCTC 52127</strain>
    </source>
</reference>
<keyword evidence="7" id="KW-0472">Membrane</keyword>
<accession>A0ABW5LSI9</accession>